<dbReference type="RefSeq" id="WP_136727723.1">
    <property type="nucleotide sequence ID" value="NZ_SUMC01000042.1"/>
</dbReference>
<keyword evidence="5" id="KW-1185">Reference proteome</keyword>
<dbReference type="InterPro" id="IPR016181">
    <property type="entry name" value="Acyl_CoA_acyltransferase"/>
</dbReference>
<proteinExistence type="predicted"/>
<dbReference type="AlphaFoldDB" id="A0A4U0SET4"/>
<evidence type="ECO:0000259" key="3">
    <source>
        <dbReference type="PROSITE" id="PS51186"/>
    </source>
</evidence>
<evidence type="ECO:0000313" key="4">
    <source>
        <dbReference type="EMBL" id="TKA06241.1"/>
    </source>
</evidence>
<evidence type="ECO:0000313" key="5">
    <source>
        <dbReference type="Proteomes" id="UP000305778"/>
    </source>
</evidence>
<evidence type="ECO:0000256" key="1">
    <source>
        <dbReference type="ARBA" id="ARBA00022679"/>
    </source>
</evidence>
<dbReference type="PANTHER" id="PTHR43877:SF2">
    <property type="entry name" value="AMINOALKYLPHOSPHONATE N-ACETYLTRANSFERASE-RELATED"/>
    <property type="match status" value="1"/>
</dbReference>
<gene>
    <name evidence="4" type="ORF">FCI23_32920</name>
</gene>
<evidence type="ECO:0000256" key="2">
    <source>
        <dbReference type="ARBA" id="ARBA00023315"/>
    </source>
</evidence>
<protein>
    <submittedName>
        <fullName evidence="4">GNAT family N-acetyltransferase</fullName>
    </submittedName>
</protein>
<dbReference type="InterPro" id="IPR050832">
    <property type="entry name" value="Bact_Acetyltransf"/>
</dbReference>
<reference evidence="4 5" key="1">
    <citation type="submission" date="2019-04" db="EMBL/GenBank/DDBJ databases">
        <title>Streptomyces oryziradicis sp. nov., a novel actinomycete isolated from rhizosphere soil of rice (Oryza sativa L.).</title>
        <authorList>
            <person name="Li C."/>
        </authorList>
    </citation>
    <scope>NUCLEOTIDE SEQUENCE [LARGE SCALE GENOMIC DNA]</scope>
    <source>
        <strain evidence="4 5">NEAU-C40</strain>
    </source>
</reference>
<sequence length="167" mass="18199">MPCVNATKGWEVAPLPVGHPESAALIRQYYDDIAGRYYGRPVTTAELDAIVEEFTSDDLTAPTGHFLVGWYDGRSAGCAGLRVLDTRTAELTRVYIRPGARGTGGGGQLLAAAELAARDVLGVSVIRLDTRRDLVEARGLYAKHGYAEIPAYNNGEYADHWFEKKLD</sequence>
<keyword evidence="1 4" id="KW-0808">Transferase</keyword>
<dbReference type="Proteomes" id="UP000305778">
    <property type="component" value="Unassembled WGS sequence"/>
</dbReference>
<keyword evidence="2" id="KW-0012">Acyltransferase</keyword>
<dbReference type="InterPro" id="IPR000182">
    <property type="entry name" value="GNAT_dom"/>
</dbReference>
<dbReference type="OrthoDB" id="3174517at2"/>
<name>A0A4U0SET4_9ACTN</name>
<dbReference type="PANTHER" id="PTHR43877">
    <property type="entry name" value="AMINOALKYLPHOSPHONATE N-ACETYLTRANSFERASE-RELATED-RELATED"/>
    <property type="match status" value="1"/>
</dbReference>
<dbReference type="EMBL" id="SUMC01000042">
    <property type="protein sequence ID" value="TKA06241.1"/>
    <property type="molecule type" value="Genomic_DNA"/>
</dbReference>
<dbReference type="Gene3D" id="3.40.630.30">
    <property type="match status" value="1"/>
</dbReference>
<organism evidence="4 5">
    <name type="scientific">Actinacidiphila oryziradicis</name>
    <dbReference type="NCBI Taxonomy" id="2571141"/>
    <lineage>
        <taxon>Bacteria</taxon>
        <taxon>Bacillati</taxon>
        <taxon>Actinomycetota</taxon>
        <taxon>Actinomycetes</taxon>
        <taxon>Kitasatosporales</taxon>
        <taxon>Streptomycetaceae</taxon>
        <taxon>Actinacidiphila</taxon>
    </lineage>
</organism>
<accession>A0A4U0SET4</accession>
<dbReference type="SUPFAM" id="SSF55729">
    <property type="entry name" value="Acyl-CoA N-acyltransferases (Nat)"/>
    <property type="match status" value="1"/>
</dbReference>
<dbReference type="PROSITE" id="PS51186">
    <property type="entry name" value="GNAT"/>
    <property type="match status" value="1"/>
</dbReference>
<feature type="domain" description="N-acetyltransferase" evidence="3">
    <location>
        <begin position="24"/>
        <end position="167"/>
    </location>
</feature>
<dbReference type="Pfam" id="PF00583">
    <property type="entry name" value="Acetyltransf_1"/>
    <property type="match status" value="1"/>
</dbReference>
<comment type="caution">
    <text evidence="4">The sequence shown here is derived from an EMBL/GenBank/DDBJ whole genome shotgun (WGS) entry which is preliminary data.</text>
</comment>
<dbReference type="GO" id="GO:0016747">
    <property type="term" value="F:acyltransferase activity, transferring groups other than amino-acyl groups"/>
    <property type="evidence" value="ECO:0007669"/>
    <property type="project" value="InterPro"/>
</dbReference>